<dbReference type="Pfam" id="PF10311">
    <property type="entry name" value="Ilm1"/>
    <property type="match status" value="2"/>
</dbReference>
<comment type="caution">
    <text evidence="2">The sequence shown here is derived from an EMBL/GenBank/DDBJ whole genome shotgun (WGS) entry which is preliminary data.</text>
</comment>
<keyword evidence="1" id="KW-0472">Membrane</keyword>
<feature type="transmembrane region" description="Helical" evidence="1">
    <location>
        <begin position="130"/>
        <end position="150"/>
    </location>
</feature>
<keyword evidence="3" id="KW-1185">Reference proteome</keyword>
<keyword evidence="1" id="KW-1133">Transmembrane helix</keyword>
<evidence type="ECO:0000256" key="1">
    <source>
        <dbReference type="SAM" id="Phobius"/>
    </source>
</evidence>
<dbReference type="AlphaFoldDB" id="A0A135U013"/>
<accession>A0A135U013</accession>
<dbReference type="InterPro" id="IPR018815">
    <property type="entry name" value="Incr_loss_mito_DNA_1"/>
</dbReference>
<protein>
    <recommendedName>
        <fullName evidence="4">Increased loss of mitochondrial DNA protein 1</fullName>
    </recommendedName>
</protein>
<dbReference type="PANTHER" id="PTHR28029:SF1">
    <property type="entry name" value="PROTEIN ILM1"/>
    <property type="match status" value="1"/>
</dbReference>
<dbReference type="OrthoDB" id="5299849at2759"/>
<name>A0A135U013_9PEZI</name>
<proteinExistence type="predicted"/>
<evidence type="ECO:0000313" key="3">
    <source>
        <dbReference type="Proteomes" id="UP000070054"/>
    </source>
</evidence>
<feature type="transmembrane region" description="Helical" evidence="1">
    <location>
        <begin position="44"/>
        <end position="76"/>
    </location>
</feature>
<organism evidence="2 3">
    <name type="scientific">Colletotrichum nymphaeae SA-01</name>
    <dbReference type="NCBI Taxonomy" id="1460502"/>
    <lineage>
        <taxon>Eukaryota</taxon>
        <taxon>Fungi</taxon>
        <taxon>Dikarya</taxon>
        <taxon>Ascomycota</taxon>
        <taxon>Pezizomycotina</taxon>
        <taxon>Sordariomycetes</taxon>
        <taxon>Hypocreomycetidae</taxon>
        <taxon>Glomerellales</taxon>
        <taxon>Glomerellaceae</taxon>
        <taxon>Colletotrichum</taxon>
        <taxon>Colletotrichum acutatum species complex</taxon>
    </lineage>
</organism>
<evidence type="ECO:0008006" key="4">
    <source>
        <dbReference type="Google" id="ProtNLM"/>
    </source>
</evidence>
<dbReference type="EMBL" id="JEMN01000968">
    <property type="protein sequence ID" value="KXH53717.1"/>
    <property type="molecule type" value="Genomic_DNA"/>
</dbReference>
<sequence length="228" mass="25406">MRWTGGPFLFLSDATAPTTATSIVLRPPLYLNELASVPHLDEYIASQGTVTMAIISAKTIITSLSLFHVTLAYFFLTNPATIADQAMVSPALAFLAAVLGILGISDLVTLSMPEEVWLVYHWGTQAPTRMVMSFGFVLYTFLFGPSSPLYGGTSKGGSRFAHPSVQSNNPRYTPSTWGGDGLKNRVFLTFAFLEMLCWFWVWMTLREEQEEFQRKNQHKRRGSQSGYN</sequence>
<feature type="transmembrane region" description="Helical" evidence="1">
    <location>
        <begin position="186"/>
        <end position="205"/>
    </location>
</feature>
<dbReference type="PANTHER" id="PTHR28029">
    <property type="entry name" value="PROTEIN ILM1"/>
    <property type="match status" value="1"/>
</dbReference>
<gene>
    <name evidence="2" type="ORF">CNYM01_08326</name>
</gene>
<feature type="transmembrane region" description="Helical" evidence="1">
    <location>
        <begin position="88"/>
        <end position="110"/>
    </location>
</feature>
<keyword evidence="1" id="KW-0812">Transmembrane</keyword>
<dbReference type="Proteomes" id="UP000070054">
    <property type="component" value="Unassembled WGS sequence"/>
</dbReference>
<evidence type="ECO:0000313" key="2">
    <source>
        <dbReference type="EMBL" id="KXH53717.1"/>
    </source>
</evidence>
<reference evidence="2 3" key="1">
    <citation type="submission" date="2014-02" db="EMBL/GenBank/DDBJ databases">
        <title>The genome sequence of Colletotrichum nymphaeae SA-01.</title>
        <authorList>
            <person name="Baroncelli R."/>
            <person name="Thon M.R."/>
        </authorList>
    </citation>
    <scope>NUCLEOTIDE SEQUENCE [LARGE SCALE GENOMIC DNA]</scope>
    <source>
        <strain evidence="2 3">SA-01</strain>
    </source>
</reference>